<evidence type="ECO:0000313" key="2">
    <source>
        <dbReference type="Proteomes" id="UP000177907"/>
    </source>
</evidence>
<name>A0A1F6NW68_9BACT</name>
<protein>
    <submittedName>
        <fullName evidence="1">Uncharacterized protein</fullName>
    </submittedName>
</protein>
<organism evidence="1 2">
    <name type="scientific">Candidatus Magasanikbacteria bacterium RIFOXYC2_FULL_42_28</name>
    <dbReference type="NCBI Taxonomy" id="1798704"/>
    <lineage>
        <taxon>Bacteria</taxon>
        <taxon>Candidatus Magasanikiibacteriota</taxon>
    </lineage>
</organism>
<reference evidence="1 2" key="1">
    <citation type="journal article" date="2016" name="Nat. Commun.">
        <title>Thousands of microbial genomes shed light on interconnected biogeochemical processes in an aquifer system.</title>
        <authorList>
            <person name="Anantharaman K."/>
            <person name="Brown C.T."/>
            <person name="Hug L.A."/>
            <person name="Sharon I."/>
            <person name="Castelle C.J."/>
            <person name="Probst A.J."/>
            <person name="Thomas B.C."/>
            <person name="Singh A."/>
            <person name="Wilkins M.J."/>
            <person name="Karaoz U."/>
            <person name="Brodie E.L."/>
            <person name="Williams K.H."/>
            <person name="Hubbard S.S."/>
            <person name="Banfield J.F."/>
        </authorList>
    </citation>
    <scope>NUCLEOTIDE SEQUENCE [LARGE SCALE GENOMIC DNA]</scope>
</reference>
<comment type="caution">
    <text evidence="1">The sequence shown here is derived from an EMBL/GenBank/DDBJ whole genome shotgun (WGS) entry which is preliminary data.</text>
</comment>
<dbReference type="EMBL" id="MFQZ01000008">
    <property type="protein sequence ID" value="OGH88060.1"/>
    <property type="molecule type" value="Genomic_DNA"/>
</dbReference>
<dbReference type="Proteomes" id="UP000177907">
    <property type="component" value="Unassembled WGS sequence"/>
</dbReference>
<accession>A0A1F6NW68</accession>
<gene>
    <name evidence="1" type="ORF">A3J93_02725</name>
</gene>
<proteinExistence type="predicted"/>
<dbReference type="STRING" id="1798704.A3J93_02725"/>
<sequence>MVQGLFAPTTPPMEKSIYVVAHQQSTGGQKGRGLRGGIFARPFARSANLFAEGVVVCANFDSASQY</sequence>
<dbReference type="AlphaFoldDB" id="A0A1F6NW68"/>
<evidence type="ECO:0000313" key="1">
    <source>
        <dbReference type="EMBL" id="OGH88060.1"/>
    </source>
</evidence>